<keyword evidence="5" id="KW-1185">Reference proteome</keyword>
<evidence type="ECO:0000313" key="4">
    <source>
        <dbReference type="EMBL" id="KAF2886218.1"/>
    </source>
</evidence>
<feature type="signal peptide" evidence="2">
    <location>
        <begin position="1"/>
        <end position="19"/>
    </location>
</feature>
<keyword evidence="2" id="KW-0732">Signal</keyword>
<dbReference type="Gene3D" id="2.40.10.10">
    <property type="entry name" value="Trypsin-like serine proteases"/>
    <property type="match status" value="1"/>
</dbReference>
<protein>
    <recommendedName>
        <fullName evidence="3">Peptidase S1 domain-containing protein</fullName>
    </recommendedName>
</protein>
<dbReference type="Proteomes" id="UP000801492">
    <property type="component" value="Unassembled WGS sequence"/>
</dbReference>
<dbReference type="PRINTS" id="PR00722">
    <property type="entry name" value="CHYMOTRYPSIN"/>
</dbReference>
<dbReference type="SMART" id="SM00020">
    <property type="entry name" value="Tryp_SPc"/>
    <property type="match status" value="1"/>
</dbReference>
<name>A0A8K0CKN4_IGNLU</name>
<feature type="domain" description="Peptidase S1" evidence="3">
    <location>
        <begin position="25"/>
        <end position="201"/>
    </location>
</feature>
<dbReference type="AlphaFoldDB" id="A0A8K0CKN4"/>
<dbReference type="PROSITE" id="PS00134">
    <property type="entry name" value="TRYPSIN_HIS"/>
    <property type="match status" value="1"/>
</dbReference>
<dbReference type="InterPro" id="IPR001314">
    <property type="entry name" value="Peptidase_S1A"/>
</dbReference>
<dbReference type="PROSITE" id="PS50240">
    <property type="entry name" value="TRYPSIN_DOM"/>
    <property type="match status" value="1"/>
</dbReference>
<dbReference type="SUPFAM" id="SSF50494">
    <property type="entry name" value="Trypsin-like serine proteases"/>
    <property type="match status" value="1"/>
</dbReference>
<dbReference type="InterPro" id="IPR009003">
    <property type="entry name" value="Peptidase_S1_PA"/>
</dbReference>
<evidence type="ECO:0000256" key="1">
    <source>
        <dbReference type="ARBA" id="ARBA00023157"/>
    </source>
</evidence>
<sequence length="201" mass="22590">MNLVFQLLILILSMCYVYGKKVERIAGGKEASKGQFPFFTQIVTSVFFEGEIEYYYCGGSLIHASWVLTAAHCLNYTSTSSVLPNKIVIRVFVGLITHYMYRTRKEDLDLHIIGKTHVHPNFTIIYSDDEKKYIARLENDVALLKTKSPFYRTRYIDFIKLRPAVGGSSYLCSSGVIVGVGSISITNSSEVSPSVQYAEIS</sequence>
<dbReference type="PANTHER" id="PTHR24253:SF176">
    <property type="entry name" value="CORIN, ISOFORM B"/>
    <property type="match status" value="1"/>
</dbReference>
<dbReference type="EMBL" id="VTPC01088345">
    <property type="protein sequence ID" value="KAF2886218.1"/>
    <property type="molecule type" value="Genomic_DNA"/>
</dbReference>
<dbReference type="OrthoDB" id="10061449at2759"/>
<feature type="chain" id="PRO_5035423912" description="Peptidase S1 domain-containing protein" evidence="2">
    <location>
        <begin position="20"/>
        <end position="201"/>
    </location>
</feature>
<organism evidence="4 5">
    <name type="scientific">Ignelater luminosus</name>
    <name type="common">Cucubano</name>
    <name type="synonym">Pyrophorus luminosus</name>
    <dbReference type="NCBI Taxonomy" id="2038154"/>
    <lineage>
        <taxon>Eukaryota</taxon>
        <taxon>Metazoa</taxon>
        <taxon>Ecdysozoa</taxon>
        <taxon>Arthropoda</taxon>
        <taxon>Hexapoda</taxon>
        <taxon>Insecta</taxon>
        <taxon>Pterygota</taxon>
        <taxon>Neoptera</taxon>
        <taxon>Endopterygota</taxon>
        <taxon>Coleoptera</taxon>
        <taxon>Polyphaga</taxon>
        <taxon>Elateriformia</taxon>
        <taxon>Elateroidea</taxon>
        <taxon>Elateridae</taxon>
        <taxon>Agrypninae</taxon>
        <taxon>Pyrophorini</taxon>
        <taxon>Ignelater</taxon>
    </lineage>
</organism>
<evidence type="ECO:0000313" key="5">
    <source>
        <dbReference type="Proteomes" id="UP000801492"/>
    </source>
</evidence>
<dbReference type="InterPro" id="IPR018114">
    <property type="entry name" value="TRYPSIN_HIS"/>
</dbReference>
<reference evidence="4" key="1">
    <citation type="submission" date="2019-08" db="EMBL/GenBank/DDBJ databases">
        <title>The genome of the North American firefly Photinus pyralis.</title>
        <authorList>
            <consortium name="Photinus pyralis genome working group"/>
            <person name="Fallon T.R."/>
            <person name="Sander Lower S.E."/>
            <person name="Weng J.-K."/>
        </authorList>
    </citation>
    <scope>NUCLEOTIDE SEQUENCE</scope>
    <source>
        <strain evidence="4">TRF0915ILg1</strain>
        <tissue evidence="4">Whole body</tissue>
    </source>
</reference>
<evidence type="ECO:0000256" key="2">
    <source>
        <dbReference type="SAM" id="SignalP"/>
    </source>
</evidence>
<keyword evidence="1" id="KW-1015">Disulfide bond</keyword>
<accession>A0A8K0CKN4</accession>
<dbReference type="Pfam" id="PF00089">
    <property type="entry name" value="Trypsin"/>
    <property type="match status" value="1"/>
</dbReference>
<dbReference type="GO" id="GO:0004252">
    <property type="term" value="F:serine-type endopeptidase activity"/>
    <property type="evidence" value="ECO:0007669"/>
    <property type="project" value="InterPro"/>
</dbReference>
<comment type="caution">
    <text evidence="4">The sequence shown here is derived from an EMBL/GenBank/DDBJ whole genome shotgun (WGS) entry which is preliminary data.</text>
</comment>
<dbReference type="InterPro" id="IPR001254">
    <property type="entry name" value="Trypsin_dom"/>
</dbReference>
<dbReference type="InterPro" id="IPR043504">
    <property type="entry name" value="Peptidase_S1_PA_chymotrypsin"/>
</dbReference>
<evidence type="ECO:0000259" key="3">
    <source>
        <dbReference type="PROSITE" id="PS50240"/>
    </source>
</evidence>
<proteinExistence type="predicted"/>
<gene>
    <name evidence="4" type="ORF">ILUMI_19955</name>
</gene>
<dbReference type="PANTHER" id="PTHR24253">
    <property type="entry name" value="TRANSMEMBRANE PROTEASE SERINE"/>
    <property type="match status" value="1"/>
</dbReference>
<dbReference type="GO" id="GO:0006508">
    <property type="term" value="P:proteolysis"/>
    <property type="evidence" value="ECO:0007669"/>
    <property type="project" value="InterPro"/>
</dbReference>